<evidence type="ECO:0000313" key="4">
    <source>
        <dbReference type="EMBL" id="GAA1229932.1"/>
    </source>
</evidence>
<reference evidence="5" key="1">
    <citation type="journal article" date="2019" name="Int. J. Syst. Evol. Microbiol.">
        <title>The Global Catalogue of Microorganisms (GCM) 10K type strain sequencing project: providing services to taxonomists for standard genome sequencing and annotation.</title>
        <authorList>
            <consortium name="The Broad Institute Genomics Platform"/>
            <consortium name="The Broad Institute Genome Sequencing Center for Infectious Disease"/>
            <person name="Wu L."/>
            <person name="Ma J."/>
        </authorList>
    </citation>
    <scope>NUCLEOTIDE SEQUENCE [LARGE SCALE GENOMIC DNA]</scope>
    <source>
        <strain evidence="5">JCM 13023</strain>
    </source>
</reference>
<dbReference type="CDD" id="cd07989">
    <property type="entry name" value="LPLAT_AGPAT-like"/>
    <property type="match status" value="1"/>
</dbReference>
<evidence type="ECO:0000313" key="5">
    <source>
        <dbReference type="Proteomes" id="UP001500653"/>
    </source>
</evidence>
<dbReference type="InterPro" id="IPR002123">
    <property type="entry name" value="Plipid/glycerol_acylTrfase"/>
</dbReference>
<protein>
    <submittedName>
        <fullName evidence="4">Lysophospholipid acyltransferase family protein</fullName>
    </submittedName>
</protein>
<evidence type="ECO:0000256" key="2">
    <source>
        <dbReference type="ARBA" id="ARBA00023315"/>
    </source>
</evidence>
<dbReference type="GO" id="GO:0016746">
    <property type="term" value="F:acyltransferase activity"/>
    <property type="evidence" value="ECO:0007669"/>
    <property type="project" value="UniProtKB-KW"/>
</dbReference>
<dbReference type="Pfam" id="PF01553">
    <property type="entry name" value="Acyltransferase"/>
    <property type="match status" value="1"/>
</dbReference>
<feature type="domain" description="Phospholipid/glycerol acyltransferase" evidence="3">
    <location>
        <begin position="55"/>
        <end position="165"/>
    </location>
</feature>
<sequence>MPVTGSAAPEGSGGLPAGAVPWLHDLGRMVGRHLYRPAYRVRVAGMERVPRTGPVVLVANHSTMIEPQLLFGLVPRRSVFLVKDEMFGAVAGPWLRRIGQVPVTRGAADRTALTTATGVLSAGGLVGVFPEGTRGAGEVASAHHGAAWLVRNSGAVVQPVVVRGTLRPPELPRRRLRPAVDVVAGEPFTLEVGRGRSGLAEATEHIRAALADLVSRVDAARHSDREEKQ</sequence>
<proteinExistence type="predicted"/>
<dbReference type="PANTHER" id="PTHR10434:SF11">
    <property type="entry name" value="1-ACYL-SN-GLYCEROL-3-PHOSPHATE ACYLTRANSFERASE"/>
    <property type="match status" value="1"/>
</dbReference>
<evidence type="ECO:0000259" key="3">
    <source>
        <dbReference type="SMART" id="SM00563"/>
    </source>
</evidence>
<dbReference type="Proteomes" id="UP001500653">
    <property type="component" value="Unassembled WGS sequence"/>
</dbReference>
<dbReference type="SMART" id="SM00563">
    <property type="entry name" value="PlsC"/>
    <property type="match status" value="1"/>
</dbReference>
<keyword evidence="2 4" id="KW-0012">Acyltransferase</keyword>
<keyword evidence="1" id="KW-0808">Transferase</keyword>
<dbReference type="PANTHER" id="PTHR10434">
    <property type="entry name" value="1-ACYL-SN-GLYCEROL-3-PHOSPHATE ACYLTRANSFERASE"/>
    <property type="match status" value="1"/>
</dbReference>
<accession>A0ABP4GPV2</accession>
<dbReference type="EMBL" id="BAAALN010000004">
    <property type="protein sequence ID" value="GAA1229932.1"/>
    <property type="molecule type" value="Genomic_DNA"/>
</dbReference>
<dbReference type="SUPFAM" id="SSF69593">
    <property type="entry name" value="Glycerol-3-phosphate (1)-acyltransferase"/>
    <property type="match status" value="1"/>
</dbReference>
<evidence type="ECO:0000256" key="1">
    <source>
        <dbReference type="ARBA" id="ARBA00022679"/>
    </source>
</evidence>
<name>A0ABP4GPV2_9PSEU</name>
<gene>
    <name evidence="4" type="ORF">GCM10009676_10740</name>
</gene>
<comment type="caution">
    <text evidence="4">The sequence shown here is derived from an EMBL/GenBank/DDBJ whole genome shotgun (WGS) entry which is preliminary data.</text>
</comment>
<organism evidence="4 5">
    <name type="scientific">Prauserella halophila</name>
    <dbReference type="NCBI Taxonomy" id="185641"/>
    <lineage>
        <taxon>Bacteria</taxon>
        <taxon>Bacillati</taxon>
        <taxon>Actinomycetota</taxon>
        <taxon>Actinomycetes</taxon>
        <taxon>Pseudonocardiales</taxon>
        <taxon>Pseudonocardiaceae</taxon>
        <taxon>Prauserella</taxon>
    </lineage>
</organism>
<keyword evidence="5" id="KW-1185">Reference proteome</keyword>